<evidence type="ECO:0000313" key="2">
    <source>
        <dbReference type="EMBL" id="TYP06735.1"/>
    </source>
</evidence>
<sequence length="85" mass="10214">MNGKEVLLLNPCDGWHIGYVRFWEDGEYNGIYPWIPIEEYELRYFYIAWVLLPDGLRISDRLEDQSATPEEQDRHWAVREKLNGK</sequence>
<evidence type="ECO:0000313" key="1">
    <source>
        <dbReference type="EMBL" id="CDG18312.1"/>
    </source>
</evidence>
<protein>
    <submittedName>
        <fullName evidence="1">Uncharacterized protein</fullName>
    </submittedName>
</protein>
<dbReference type="Proteomes" id="UP000324170">
    <property type="component" value="Unassembled WGS sequence"/>
</dbReference>
<dbReference type="KEGG" id="xdo:XDD1_2613"/>
<dbReference type="EMBL" id="VNHN01000025">
    <property type="protein sequence ID" value="TYP06735.1"/>
    <property type="molecule type" value="Genomic_DNA"/>
</dbReference>
<proteinExistence type="predicted"/>
<reference evidence="1 3" key="1">
    <citation type="submission" date="2013-07" db="EMBL/GenBank/DDBJ databases">
        <authorList>
            <person name="Genoscope - CEA"/>
        </authorList>
    </citation>
    <scope>NUCLEOTIDE SEQUENCE [LARGE SCALE GENOMIC DNA]</scope>
    <source>
        <strain evidence="1">FRM16</strain>
        <strain evidence="3">FRM16 / DSM 17909</strain>
    </source>
</reference>
<reference evidence="2 4" key="2">
    <citation type="submission" date="2019-07" db="EMBL/GenBank/DDBJ databases">
        <title>Genomic Encyclopedia of Type Strains, Phase I: the one thousand microbial genomes (KMG-I) project.</title>
        <authorList>
            <person name="Kyrpides N."/>
        </authorList>
    </citation>
    <scope>NUCLEOTIDE SEQUENCE [LARGE SCALE GENOMIC DNA]</scope>
    <source>
        <strain evidence="2 4">DSM 17909</strain>
    </source>
</reference>
<dbReference type="Proteomes" id="UP000032721">
    <property type="component" value="Chromosome"/>
</dbReference>
<accession>A0A068QTI6</accession>
<gene>
    <name evidence="2" type="ORF">LY16_01819</name>
    <name evidence="1" type="ORF">XDD1_2613</name>
</gene>
<keyword evidence="4" id="KW-1185">Reference proteome</keyword>
<dbReference type="EMBL" id="FO704550">
    <property type="protein sequence ID" value="CDG18312.1"/>
    <property type="molecule type" value="Genomic_DNA"/>
</dbReference>
<evidence type="ECO:0000313" key="4">
    <source>
        <dbReference type="Proteomes" id="UP000324170"/>
    </source>
</evidence>
<dbReference type="STRING" id="351671.XDD1_2613"/>
<name>A0A068QTI6_9GAMM</name>
<evidence type="ECO:0000313" key="3">
    <source>
        <dbReference type="Proteomes" id="UP000032721"/>
    </source>
</evidence>
<dbReference type="AlphaFoldDB" id="A0A068QTI6"/>
<organism evidence="1 3">
    <name type="scientific">Xenorhabdus doucetiae</name>
    <dbReference type="NCBI Taxonomy" id="351671"/>
    <lineage>
        <taxon>Bacteria</taxon>
        <taxon>Pseudomonadati</taxon>
        <taxon>Pseudomonadota</taxon>
        <taxon>Gammaproteobacteria</taxon>
        <taxon>Enterobacterales</taxon>
        <taxon>Morganellaceae</taxon>
        <taxon>Xenorhabdus</taxon>
    </lineage>
</organism>
<dbReference type="HOGENOM" id="CLU_176276_0_0_6"/>